<proteinExistence type="predicted"/>
<sequence>MDKSTDHDFSCVPPHLRRRFIELLPSVTRFEFGFTNKSNLQQCLFVKDDFEMVDNIKIVIQKRYQVQHAFDLETGFGSHNFALTKDLSIICNDFDWFTRKVKLAKEMNVFMMITASYLEKFHIENLKVSKVFLLKFLKKCENLKHLIVKNCIIDETIDVGTELLPVIPKCKSLCLEETPEFTTNKNIALVLQKHAITFDYFHELTIDPYLPLKGLYCIEPLKYICYTPINLGKFDCPPFFSDTADSGDRINIQETESLQISFISFFPIMHLHKLFYPSVSKYFDNDGYFLWFLVWVLVMKAHNYLMVSTFSRPTIFNYFYRQAKFRDEFSKNFPYAKHLIYFLSFAIYVGFFDSHSDSLTNPNSIFDFLYHFVVINFILFVYDILTFLYQKIFWKH</sequence>
<organism evidence="1 2">
    <name type="scientific">Panagrolaimus sp. JU765</name>
    <dbReference type="NCBI Taxonomy" id="591449"/>
    <lineage>
        <taxon>Eukaryota</taxon>
        <taxon>Metazoa</taxon>
        <taxon>Ecdysozoa</taxon>
        <taxon>Nematoda</taxon>
        <taxon>Chromadorea</taxon>
        <taxon>Rhabditida</taxon>
        <taxon>Tylenchina</taxon>
        <taxon>Panagrolaimomorpha</taxon>
        <taxon>Panagrolaimoidea</taxon>
        <taxon>Panagrolaimidae</taxon>
        <taxon>Panagrolaimus</taxon>
    </lineage>
</organism>
<evidence type="ECO:0000313" key="1">
    <source>
        <dbReference type="Proteomes" id="UP000887576"/>
    </source>
</evidence>
<name>A0AC34Q7B1_9BILA</name>
<reference evidence="2" key="1">
    <citation type="submission" date="2022-11" db="UniProtKB">
        <authorList>
            <consortium name="WormBaseParasite"/>
        </authorList>
    </citation>
    <scope>IDENTIFICATION</scope>
</reference>
<dbReference type="Proteomes" id="UP000887576">
    <property type="component" value="Unplaced"/>
</dbReference>
<dbReference type="WBParaSite" id="JU765_v2.g13571.t1">
    <property type="protein sequence ID" value="JU765_v2.g13571.t1"/>
    <property type="gene ID" value="JU765_v2.g13571"/>
</dbReference>
<protein>
    <submittedName>
        <fullName evidence="2">Uncharacterized protein</fullName>
    </submittedName>
</protein>
<accession>A0AC34Q7B1</accession>
<evidence type="ECO:0000313" key="2">
    <source>
        <dbReference type="WBParaSite" id="JU765_v2.g13571.t1"/>
    </source>
</evidence>